<dbReference type="Proteomes" id="UP000000591">
    <property type="component" value="Chromosome II"/>
</dbReference>
<dbReference type="GO" id="GO:0015840">
    <property type="term" value="P:urea transport"/>
    <property type="evidence" value="ECO:0000318"/>
    <property type="project" value="GO_Central"/>
</dbReference>
<dbReference type="Pfam" id="PF00474">
    <property type="entry name" value="SSF"/>
    <property type="match status" value="1"/>
</dbReference>
<dbReference type="RefSeq" id="NP_982989.2">
    <property type="nucleotide sequence ID" value="NM_208342.2"/>
</dbReference>
<comment type="subcellular location">
    <subcellularLocation>
        <location evidence="1">Membrane</location>
        <topology evidence="1">Multi-pass membrane protein</topology>
    </subcellularLocation>
</comment>
<dbReference type="KEGG" id="ago:AGOS_ABR043W"/>
<dbReference type="GeneID" id="4619086"/>
<dbReference type="PANTHER" id="PTHR46154:SF4">
    <property type="entry name" value="UREA ACTIVE TRANSPORTER"/>
    <property type="match status" value="1"/>
</dbReference>
<sequence length="686" mass="74364">MDHLNPPLSQGVGYAIVVGLGAVFAIGMVMTTYILRRYQREVITAEEFATAGRTVKTGLIASAVVSSWTWAATLLQSTTMAYKVGVSGPFYYAAGACVQIILFSTLAIKCKQRAPNAHTFLEIIKARYGRKAHILHMCYALVTNVLVTTMLLTGGSAVVSELTGMHTAAACFLLPVGVIIYTLFGGIKATFLTDYVHTVIIVGIILTFTFSVYRTSDMLGSASKVYDLLREAARQHPVKGNRNGEYLTMKSESGGIFFVVSLVGNFGTVLLDNGYFTKAFSSSPAAALPGYVVGGIVWFAIPCLVATSLGLACLALELLPSFPNYPSRLSQEQVDAGLVLPVAAFNLLGKGGAMAALLMVFMAVTSAMSAELIAVSTIFTYDIYRGYVNPDAPGKRLIVTSHAACVVFGVAMSAVSVGLYYAGISLGYLYEVMGIIISSAVIPSALTLFWSKQNIYAVTIAPLVGTTLAVTSWLVCAKVLYGSITVENTYKDYPMLTGNLVALLSPALLIPLLTYSLGADSYDWIAMKTDILRVDETDELLDADKGLAMVVTRELFESSSVPSAIEKEEINHTTEPNLQREMTNGLEEERILKRASRLATILCAIFILSFLVLWPVPMYGTGYIFSKGFFTGWVSVLTLWLFCTGFAVCIYPLWEGRHGLFTTVRGIYWDCTGQKAKLRDWQCSQI</sequence>
<feature type="transmembrane region" description="Helical" evidence="8">
    <location>
        <begin position="288"/>
        <end position="319"/>
    </location>
</feature>
<dbReference type="InParanoid" id="Q75DI2"/>
<dbReference type="FunFam" id="1.20.1730.10:FF:000006">
    <property type="entry name" value="Urea active transporter"/>
    <property type="match status" value="1"/>
</dbReference>
<feature type="transmembrane region" description="Helical" evidence="8">
    <location>
        <begin position="629"/>
        <end position="654"/>
    </location>
</feature>
<keyword evidence="5 8" id="KW-1133">Transmembrane helix</keyword>
<dbReference type="InterPro" id="IPR001734">
    <property type="entry name" value="Na/solute_symporter"/>
</dbReference>
<feature type="transmembrane region" description="Helical" evidence="8">
    <location>
        <begin position="12"/>
        <end position="36"/>
    </location>
</feature>
<dbReference type="GO" id="GO:0015204">
    <property type="term" value="F:urea transmembrane transporter activity"/>
    <property type="evidence" value="ECO:0000318"/>
    <property type="project" value="GO_Central"/>
</dbReference>
<keyword evidence="4 8" id="KW-0812">Transmembrane</keyword>
<proteinExistence type="inferred from homology"/>
<feature type="transmembrane region" description="Helical" evidence="8">
    <location>
        <begin position="57"/>
        <end position="78"/>
    </location>
</feature>
<evidence type="ECO:0000256" key="1">
    <source>
        <dbReference type="ARBA" id="ARBA00004141"/>
    </source>
</evidence>
<feature type="transmembrane region" description="Helical" evidence="8">
    <location>
        <begin position="598"/>
        <end position="617"/>
    </location>
</feature>
<dbReference type="NCBIfam" id="TIGR00813">
    <property type="entry name" value="sss"/>
    <property type="match status" value="1"/>
</dbReference>
<gene>
    <name evidence="9" type="ORF">AGOS_ABR043W</name>
</gene>
<feature type="transmembrane region" description="Helical" evidence="8">
    <location>
        <begin position="195"/>
        <end position="213"/>
    </location>
</feature>
<keyword evidence="3" id="KW-0813">Transport</keyword>
<dbReference type="CDD" id="cd11476">
    <property type="entry name" value="SLC5sbd_DUR3"/>
    <property type="match status" value="1"/>
</dbReference>
<reference evidence="9 10" key="1">
    <citation type="journal article" date="2004" name="Science">
        <title>The Ashbya gossypii genome as a tool for mapping the ancient Saccharomyces cerevisiae genome.</title>
        <authorList>
            <person name="Dietrich F.S."/>
            <person name="Voegeli S."/>
            <person name="Brachat S."/>
            <person name="Lerch A."/>
            <person name="Gates K."/>
            <person name="Steiner S."/>
            <person name="Mohr C."/>
            <person name="Pohlmann R."/>
            <person name="Luedi P."/>
            <person name="Choi S."/>
            <person name="Wing R.A."/>
            <person name="Flavier A."/>
            <person name="Gaffney T.D."/>
            <person name="Philippsen P."/>
        </authorList>
    </citation>
    <scope>NUCLEOTIDE SEQUENCE [LARGE SCALE GENOMIC DNA]</scope>
    <source>
        <strain evidence="10">ATCC 10895 / CBS 109.51 / FGSC 9923 / NRRL Y-1056</strain>
    </source>
</reference>
<feature type="transmembrane region" description="Helical" evidence="8">
    <location>
        <begin position="402"/>
        <end position="422"/>
    </location>
</feature>
<keyword evidence="10" id="KW-1185">Reference proteome</keyword>
<reference evidence="10" key="2">
    <citation type="journal article" date="2013" name="G3 (Bethesda)">
        <title>Genomes of Ashbya fungi isolated from insects reveal four mating-type loci, numerous translocations, lack of transposons, and distinct gene duplications.</title>
        <authorList>
            <person name="Dietrich F.S."/>
            <person name="Voegeli S."/>
            <person name="Kuo S."/>
            <person name="Philippsen P."/>
        </authorList>
    </citation>
    <scope>GENOME REANNOTATION</scope>
    <source>
        <strain evidence="10">ATCC 10895 / CBS 109.51 / FGSC 9923 / NRRL Y-1056</strain>
    </source>
</reference>
<dbReference type="GO" id="GO:0015606">
    <property type="term" value="F:spermidine transmembrane transporter activity"/>
    <property type="evidence" value="ECO:0000318"/>
    <property type="project" value="GO_Central"/>
</dbReference>
<feature type="transmembrane region" description="Helical" evidence="8">
    <location>
        <begin position="90"/>
        <end position="108"/>
    </location>
</feature>
<protein>
    <submittedName>
        <fullName evidence="9">ABR043Wp</fullName>
    </submittedName>
</protein>
<dbReference type="GO" id="GO:0015847">
    <property type="term" value="P:putrescine transport"/>
    <property type="evidence" value="ECO:0000318"/>
    <property type="project" value="GO_Central"/>
</dbReference>
<evidence type="ECO:0000256" key="5">
    <source>
        <dbReference type="ARBA" id="ARBA00022989"/>
    </source>
</evidence>
<dbReference type="AlphaFoldDB" id="Q75DI2"/>
<dbReference type="OMA" id="LGANWLT"/>
<dbReference type="GO" id="GO:0005886">
    <property type="term" value="C:plasma membrane"/>
    <property type="evidence" value="ECO:0000318"/>
    <property type="project" value="GO_Central"/>
</dbReference>
<dbReference type="FunCoup" id="Q75DI2">
    <property type="interactions" value="869"/>
</dbReference>
<feature type="transmembrane region" description="Helical" evidence="8">
    <location>
        <begin position="355"/>
        <end position="381"/>
    </location>
</feature>
<keyword evidence="6 8" id="KW-0472">Membrane</keyword>
<comment type="similarity">
    <text evidence="2 7">Belongs to the sodium:solute symporter (SSF) (TC 2.A.21) family.</text>
</comment>
<feature type="transmembrane region" description="Helical" evidence="8">
    <location>
        <begin position="134"/>
        <end position="159"/>
    </location>
</feature>
<feature type="transmembrane region" description="Helical" evidence="8">
    <location>
        <begin position="165"/>
        <end position="183"/>
    </location>
</feature>
<feature type="transmembrane region" description="Helical" evidence="8">
    <location>
        <begin position="456"/>
        <end position="480"/>
    </location>
</feature>
<organism evidence="9 10">
    <name type="scientific">Eremothecium gossypii (strain ATCC 10895 / CBS 109.51 / FGSC 9923 / NRRL Y-1056)</name>
    <name type="common">Yeast</name>
    <name type="synonym">Ashbya gossypii</name>
    <dbReference type="NCBI Taxonomy" id="284811"/>
    <lineage>
        <taxon>Eukaryota</taxon>
        <taxon>Fungi</taxon>
        <taxon>Dikarya</taxon>
        <taxon>Ascomycota</taxon>
        <taxon>Saccharomycotina</taxon>
        <taxon>Saccharomycetes</taxon>
        <taxon>Saccharomycetales</taxon>
        <taxon>Saccharomycetaceae</taxon>
        <taxon>Eremothecium</taxon>
    </lineage>
</organism>
<dbReference type="EMBL" id="AE016815">
    <property type="protein sequence ID" value="AAS50813.2"/>
    <property type="molecule type" value="Genomic_DNA"/>
</dbReference>
<feature type="transmembrane region" description="Helical" evidence="8">
    <location>
        <begin position="428"/>
        <end position="449"/>
    </location>
</feature>
<name>Q75DI2_EREGS</name>
<dbReference type="InterPro" id="IPR038377">
    <property type="entry name" value="Na/Glc_symporter_sf"/>
</dbReference>
<evidence type="ECO:0000313" key="10">
    <source>
        <dbReference type="Proteomes" id="UP000000591"/>
    </source>
</evidence>
<dbReference type="Gene3D" id="1.20.1730.10">
    <property type="entry name" value="Sodium/glucose cotransporter"/>
    <property type="match status" value="1"/>
</dbReference>
<evidence type="ECO:0000256" key="4">
    <source>
        <dbReference type="ARBA" id="ARBA00022692"/>
    </source>
</evidence>
<dbReference type="STRING" id="284811.Q75DI2"/>
<dbReference type="InterPro" id="IPR031155">
    <property type="entry name" value="DUR"/>
</dbReference>
<feature type="transmembrane region" description="Helical" evidence="8">
    <location>
        <begin position="500"/>
        <end position="518"/>
    </location>
</feature>
<dbReference type="PANTHER" id="PTHR46154">
    <property type="match status" value="1"/>
</dbReference>
<evidence type="ECO:0000256" key="8">
    <source>
        <dbReference type="SAM" id="Phobius"/>
    </source>
</evidence>
<evidence type="ECO:0000256" key="6">
    <source>
        <dbReference type="ARBA" id="ARBA00023136"/>
    </source>
</evidence>
<feature type="transmembrane region" description="Helical" evidence="8">
    <location>
        <begin position="256"/>
        <end position="276"/>
    </location>
</feature>
<dbReference type="GO" id="GO:0015489">
    <property type="term" value="F:putrescine transmembrane transporter activity"/>
    <property type="evidence" value="ECO:0000318"/>
    <property type="project" value="GO_Central"/>
</dbReference>
<dbReference type="PROSITE" id="PS50283">
    <property type="entry name" value="NA_SOLUT_SYMP_3"/>
    <property type="match status" value="1"/>
</dbReference>
<evidence type="ECO:0000256" key="2">
    <source>
        <dbReference type="ARBA" id="ARBA00006434"/>
    </source>
</evidence>
<dbReference type="OrthoDB" id="6132759at2759"/>
<evidence type="ECO:0000313" key="9">
    <source>
        <dbReference type="EMBL" id="AAS50813.2"/>
    </source>
</evidence>
<dbReference type="HOGENOM" id="CLU_010778_2_1_1"/>
<dbReference type="GO" id="GO:0015848">
    <property type="term" value="P:spermidine transport"/>
    <property type="evidence" value="ECO:0000318"/>
    <property type="project" value="GO_Central"/>
</dbReference>
<evidence type="ECO:0000256" key="7">
    <source>
        <dbReference type="RuleBase" id="RU362091"/>
    </source>
</evidence>
<dbReference type="eggNOG" id="KOG2348">
    <property type="taxonomic scope" value="Eukaryota"/>
</dbReference>
<evidence type="ECO:0000256" key="3">
    <source>
        <dbReference type="ARBA" id="ARBA00022448"/>
    </source>
</evidence>
<accession>Q75DI2</accession>